<evidence type="ECO:0000313" key="4">
    <source>
        <dbReference type="Proteomes" id="UP000622405"/>
    </source>
</evidence>
<dbReference type="RefSeq" id="WP_186895652.1">
    <property type="nucleotide sequence ID" value="NZ_WJBE01000037.1"/>
</dbReference>
<dbReference type="InterPro" id="IPR005149">
    <property type="entry name" value="Tscrpt_reg_PadR_N"/>
</dbReference>
<dbReference type="InterPro" id="IPR018309">
    <property type="entry name" value="Tscrpt_reg_PadR_C"/>
</dbReference>
<comment type="caution">
    <text evidence="3">The sequence shown here is derived from an EMBL/GenBank/DDBJ whole genome shotgun (WGS) entry which is preliminary data.</text>
</comment>
<evidence type="ECO:0000259" key="2">
    <source>
        <dbReference type="Pfam" id="PF10400"/>
    </source>
</evidence>
<gene>
    <name evidence="3" type="ORF">GH811_18725</name>
</gene>
<evidence type="ECO:0000259" key="1">
    <source>
        <dbReference type="Pfam" id="PF03551"/>
    </source>
</evidence>
<proteinExistence type="predicted"/>
<dbReference type="EMBL" id="WJBE01000037">
    <property type="protein sequence ID" value="MBC3901635.1"/>
    <property type="molecule type" value="Genomic_DNA"/>
</dbReference>
<dbReference type="Pfam" id="PF10400">
    <property type="entry name" value="Vir_act_alpha_C"/>
    <property type="match status" value="1"/>
</dbReference>
<dbReference type="InterPro" id="IPR036388">
    <property type="entry name" value="WH-like_DNA-bd_sf"/>
</dbReference>
<evidence type="ECO:0000313" key="3">
    <source>
        <dbReference type="EMBL" id="MBC3901635.1"/>
    </source>
</evidence>
<feature type="domain" description="Transcription regulator PadR N-terminal" evidence="1">
    <location>
        <begin position="12"/>
        <end position="86"/>
    </location>
</feature>
<name>A0ABR6Z356_9FIRM</name>
<accession>A0ABR6Z356</accession>
<dbReference type="Proteomes" id="UP000622405">
    <property type="component" value="Unassembled WGS sequence"/>
</dbReference>
<reference evidence="3 4" key="1">
    <citation type="journal article" date="2020" name="mSystems">
        <title>Defining Genomic and Predicted Metabolic Features of the Acetobacterium Genus.</title>
        <authorList>
            <person name="Ross D.E."/>
            <person name="Marshall C.W."/>
            <person name="Gulliver D."/>
            <person name="May H.D."/>
            <person name="Norman R.S."/>
        </authorList>
    </citation>
    <scope>NUCLEOTIDE SEQUENCE [LARGE SCALE GENOMIC DNA]</scope>
    <source>
        <strain evidence="3 4">DSM 4132</strain>
    </source>
</reference>
<dbReference type="PANTHER" id="PTHR43252">
    <property type="entry name" value="TRANSCRIPTIONAL REGULATOR YQJI"/>
    <property type="match status" value="1"/>
</dbReference>
<dbReference type="SUPFAM" id="SSF46785">
    <property type="entry name" value="Winged helix' DNA-binding domain"/>
    <property type="match status" value="1"/>
</dbReference>
<keyword evidence="4" id="KW-1185">Reference proteome</keyword>
<protein>
    <submittedName>
        <fullName evidence="3">PadR family transcriptional regulator</fullName>
    </submittedName>
</protein>
<feature type="domain" description="Transcription regulator PadR C-terminal" evidence="2">
    <location>
        <begin position="98"/>
        <end position="178"/>
    </location>
</feature>
<dbReference type="PANTHER" id="PTHR43252:SF6">
    <property type="entry name" value="NEGATIVE TRANSCRIPTION REGULATOR PADR"/>
    <property type="match status" value="1"/>
</dbReference>
<dbReference type="Gene3D" id="1.10.10.10">
    <property type="entry name" value="Winged helix-like DNA-binding domain superfamily/Winged helix DNA-binding domain"/>
    <property type="match status" value="1"/>
</dbReference>
<organism evidence="3 4">
    <name type="scientific">Acetobacterium malicum</name>
    <dbReference type="NCBI Taxonomy" id="52692"/>
    <lineage>
        <taxon>Bacteria</taxon>
        <taxon>Bacillati</taxon>
        <taxon>Bacillota</taxon>
        <taxon>Clostridia</taxon>
        <taxon>Eubacteriales</taxon>
        <taxon>Eubacteriaceae</taxon>
        <taxon>Acetobacterium</taxon>
    </lineage>
</organism>
<dbReference type="Pfam" id="PF03551">
    <property type="entry name" value="PadR"/>
    <property type="match status" value="1"/>
</dbReference>
<dbReference type="InterPro" id="IPR036390">
    <property type="entry name" value="WH_DNA-bd_sf"/>
</dbReference>
<sequence length="193" mass="22111">MKKDTGKTRYILLGLMSKRPQTGYSIKKSIENEFRHFWQESFGQIYPTLKLLVEQGLAETTETETVQNGRQTITYTITEKGRAELKRWLSEAPDVEKLRYEILLKVSFGTATDLDTIDQHLDAFIGRNEKALAEMEGFLAFFNGLEDQGCDRLGSELTALCGKYLYTAMKDWAVAAKKKILDQKELEHETKNT</sequence>